<gene>
    <name evidence="17" type="ORF">IEO21_01667</name>
</gene>
<dbReference type="PANTHER" id="PTHR28200">
    <property type="entry name" value="DASH COMPLEX SUBUNIT ASK1"/>
    <property type="match status" value="1"/>
</dbReference>
<dbReference type="PANTHER" id="PTHR28200:SF1">
    <property type="entry name" value="DASH COMPLEX SUBUNIT ASK1"/>
    <property type="match status" value="1"/>
</dbReference>
<keyword evidence="6" id="KW-0158">Chromosome</keyword>
<dbReference type="Proteomes" id="UP000639403">
    <property type="component" value="Unassembled WGS sequence"/>
</dbReference>
<feature type="region of interest" description="Disordered" evidence="16">
    <location>
        <begin position="218"/>
        <end position="275"/>
    </location>
</feature>
<keyword evidence="14" id="KW-0131">Cell cycle</keyword>
<evidence type="ECO:0000256" key="14">
    <source>
        <dbReference type="ARBA" id="ARBA00023306"/>
    </source>
</evidence>
<comment type="similarity">
    <text evidence="4">Belongs to the DASH complex ASK1 family.</text>
</comment>
<proteinExistence type="inferred from homology"/>
<reference evidence="17" key="1">
    <citation type="submission" date="2020-11" db="EMBL/GenBank/DDBJ databases">
        <authorList>
            <person name="Koelle M."/>
            <person name="Horta M.A.C."/>
            <person name="Nowrousian M."/>
            <person name="Ohm R.A."/>
            <person name="Benz P."/>
            <person name="Pilgard A."/>
        </authorList>
    </citation>
    <scope>NUCLEOTIDE SEQUENCE</scope>
    <source>
        <strain evidence="17">FPRL280</strain>
    </source>
</reference>
<keyword evidence="10" id="KW-0498">Mitosis</keyword>
<keyword evidence="12" id="KW-0206">Cytoskeleton</keyword>
<evidence type="ECO:0000256" key="15">
    <source>
        <dbReference type="ARBA" id="ARBA00023328"/>
    </source>
</evidence>
<keyword evidence="13" id="KW-0539">Nucleus</keyword>
<dbReference type="GO" id="GO:0072686">
    <property type="term" value="C:mitotic spindle"/>
    <property type="evidence" value="ECO:0007669"/>
    <property type="project" value="InterPro"/>
</dbReference>
<evidence type="ECO:0000313" key="17">
    <source>
        <dbReference type="EMBL" id="KAF9820005.1"/>
    </source>
</evidence>
<evidence type="ECO:0000256" key="11">
    <source>
        <dbReference type="ARBA" id="ARBA00022838"/>
    </source>
</evidence>
<feature type="region of interest" description="Disordered" evidence="16">
    <location>
        <begin position="342"/>
        <end position="373"/>
    </location>
</feature>
<dbReference type="EMBL" id="JADOXO010000013">
    <property type="protein sequence ID" value="KAF9820005.1"/>
    <property type="molecule type" value="Genomic_DNA"/>
</dbReference>
<dbReference type="GO" id="GO:0044732">
    <property type="term" value="C:mitotic spindle pole body"/>
    <property type="evidence" value="ECO:0007669"/>
    <property type="project" value="TreeGrafter"/>
</dbReference>
<keyword evidence="7" id="KW-0963">Cytoplasm</keyword>
<feature type="region of interest" description="Disordered" evidence="16">
    <location>
        <begin position="106"/>
        <end position="179"/>
    </location>
</feature>
<evidence type="ECO:0000256" key="2">
    <source>
        <dbReference type="ARBA" id="ARBA00004186"/>
    </source>
</evidence>
<dbReference type="GO" id="GO:0008608">
    <property type="term" value="P:attachment of spindle microtubules to kinetochore"/>
    <property type="evidence" value="ECO:0007669"/>
    <property type="project" value="InterPro"/>
</dbReference>
<feature type="region of interest" description="Disordered" evidence="16">
    <location>
        <begin position="301"/>
        <end position="323"/>
    </location>
</feature>
<feature type="region of interest" description="Disordered" evidence="16">
    <location>
        <begin position="489"/>
        <end position="510"/>
    </location>
</feature>
<evidence type="ECO:0000313" key="18">
    <source>
        <dbReference type="Proteomes" id="UP000639403"/>
    </source>
</evidence>
<feature type="compositionally biased region" description="Basic and acidic residues" evidence="16">
    <location>
        <begin position="250"/>
        <end position="267"/>
    </location>
</feature>
<feature type="region of interest" description="Disordered" evidence="16">
    <location>
        <begin position="1"/>
        <end position="23"/>
    </location>
</feature>
<dbReference type="AlphaFoldDB" id="A0A8H7P9F6"/>
<protein>
    <recommendedName>
        <fullName evidence="5">DASH complex subunit ASK1</fullName>
    </recommendedName>
</protein>
<keyword evidence="9" id="KW-0493">Microtubule</keyword>
<evidence type="ECO:0000256" key="10">
    <source>
        <dbReference type="ARBA" id="ARBA00022776"/>
    </source>
</evidence>
<evidence type="ECO:0000256" key="4">
    <source>
        <dbReference type="ARBA" id="ARBA00010731"/>
    </source>
</evidence>
<evidence type="ECO:0000256" key="7">
    <source>
        <dbReference type="ARBA" id="ARBA00022490"/>
    </source>
</evidence>
<evidence type="ECO:0000256" key="5">
    <source>
        <dbReference type="ARBA" id="ARBA00014520"/>
    </source>
</evidence>
<sequence length="681" mass="74446">MSSSLKPIEPKSARWEPTSDPNDIVVPGLDTNAPVNDQIEQIEQLITIKLQNVDANFSKMQHIMANRILPAVKRYAVATEPVREAARFWTTFFEQAAQIRVPTYEDYSSLQEQPEQDTNPETDTDTAQEDASNSDSMTSDAQKTPTRSHHTFNSEGTSSDVSFLPQGAASSTPATTSRHRTMQYNDSFASQGSDPTPSWTASLESPLVRLDREIQGLAQEDEISHRTARYDETQEASQRQLPPPIPEEPSTIRRAPDNGKGKGRETQYDPPPLRSAEPLLQNVLLRNASVVDRTITSPRKPAVSPLKVKPRTPHLKSMNPYLPPGGKPIDWKGVVDLADPSVATPRKGNVSSMLDARARPTSQAQSTTPRFNADDSFDMDFGMSPPVTMDFARLPALGKTPKKEAAERILKNILDVEKRGIFAGVQGAGRGAKGSGAESTASSMPTPPSLSRYHQNPIGSETSGSVADASLESMMRRVGLAVPGFAIPSVSRTRSPTRTPPSPPTHEDLQTPVQPIFDMRHLQDDELQGDVLEMEQEDSLDSLDSFDEVNDTANPSAAFLFASQRAAAFNDDDDDDSFASDVIDDLPEGSSLEPVHPFARGLVADSFDDDDSFDDQQYTQNPEEETVFGVAPAQRLQIQQARESAGRNLRMLGADLLQDTIGISTQAGRVEETPTPFLNGR</sequence>
<comment type="subcellular location">
    <subcellularLocation>
        <location evidence="3">Chromosome</location>
        <location evidence="3">Centromere</location>
        <location evidence="3">Kinetochore</location>
    </subcellularLocation>
    <subcellularLocation>
        <location evidence="2">Cytoplasm</location>
        <location evidence="2">Cytoskeleton</location>
        <location evidence="2">Spindle</location>
    </subcellularLocation>
    <subcellularLocation>
        <location evidence="1">Nucleus</location>
    </subcellularLocation>
</comment>
<evidence type="ECO:0000256" key="1">
    <source>
        <dbReference type="ARBA" id="ARBA00004123"/>
    </source>
</evidence>
<evidence type="ECO:0000256" key="12">
    <source>
        <dbReference type="ARBA" id="ARBA00023212"/>
    </source>
</evidence>
<evidence type="ECO:0000256" key="8">
    <source>
        <dbReference type="ARBA" id="ARBA00022618"/>
    </source>
</evidence>
<evidence type="ECO:0000256" key="16">
    <source>
        <dbReference type="SAM" id="MobiDB-lite"/>
    </source>
</evidence>
<dbReference type="GO" id="GO:0005874">
    <property type="term" value="C:microtubule"/>
    <property type="evidence" value="ECO:0007669"/>
    <property type="project" value="UniProtKB-KW"/>
</dbReference>
<feature type="compositionally biased region" description="Polar residues" evidence="16">
    <location>
        <begin position="452"/>
        <end position="464"/>
    </location>
</feature>
<feature type="compositionally biased region" description="Polar residues" evidence="16">
    <location>
        <begin position="168"/>
        <end position="179"/>
    </location>
</feature>
<dbReference type="Pfam" id="PF08655">
    <property type="entry name" value="DASH_Ask1"/>
    <property type="match status" value="1"/>
</dbReference>
<evidence type="ECO:0000256" key="6">
    <source>
        <dbReference type="ARBA" id="ARBA00022454"/>
    </source>
</evidence>
<keyword evidence="15" id="KW-0137">Centromere</keyword>
<dbReference type="InterPro" id="IPR013964">
    <property type="entry name" value="DASH_Ask1"/>
</dbReference>
<dbReference type="GO" id="GO:0051301">
    <property type="term" value="P:cell division"/>
    <property type="evidence" value="ECO:0007669"/>
    <property type="project" value="UniProtKB-KW"/>
</dbReference>
<name>A0A8H7P9F6_9APHY</name>
<dbReference type="GO" id="GO:0042729">
    <property type="term" value="C:DASH complex"/>
    <property type="evidence" value="ECO:0007669"/>
    <property type="project" value="InterPro"/>
</dbReference>
<keyword evidence="8" id="KW-0132">Cell division</keyword>
<keyword evidence="11" id="KW-0995">Kinetochore</keyword>
<feature type="compositionally biased region" description="Polar residues" evidence="16">
    <location>
        <begin position="360"/>
        <end position="370"/>
    </location>
</feature>
<feature type="compositionally biased region" description="Acidic residues" evidence="16">
    <location>
        <begin position="114"/>
        <end position="128"/>
    </location>
</feature>
<feature type="compositionally biased region" description="Polar residues" evidence="16">
    <location>
        <begin position="129"/>
        <end position="161"/>
    </location>
</feature>
<evidence type="ECO:0000256" key="3">
    <source>
        <dbReference type="ARBA" id="ARBA00004629"/>
    </source>
</evidence>
<feature type="region of interest" description="Disordered" evidence="16">
    <location>
        <begin position="426"/>
        <end position="464"/>
    </location>
</feature>
<accession>A0A8H7P9F6</accession>
<evidence type="ECO:0000256" key="13">
    <source>
        <dbReference type="ARBA" id="ARBA00023242"/>
    </source>
</evidence>
<comment type="caution">
    <text evidence="17">The sequence shown here is derived from an EMBL/GenBank/DDBJ whole genome shotgun (WGS) entry which is preliminary data.</text>
</comment>
<evidence type="ECO:0000256" key="9">
    <source>
        <dbReference type="ARBA" id="ARBA00022701"/>
    </source>
</evidence>
<feature type="compositionally biased region" description="Basic and acidic residues" evidence="16">
    <location>
        <begin position="222"/>
        <end position="232"/>
    </location>
</feature>
<organism evidence="17 18">
    <name type="scientific">Rhodonia placenta</name>
    <dbReference type="NCBI Taxonomy" id="104341"/>
    <lineage>
        <taxon>Eukaryota</taxon>
        <taxon>Fungi</taxon>
        <taxon>Dikarya</taxon>
        <taxon>Basidiomycota</taxon>
        <taxon>Agaricomycotina</taxon>
        <taxon>Agaricomycetes</taxon>
        <taxon>Polyporales</taxon>
        <taxon>Adustoporiaceae</taxon>
        <taxon>Rhodonia</taxon>
    </lineage>
</organism>
<reference evidence="17" key="2">
    <citation type="journal article" name="Front. Microbiol.">
        <title>Degradative Capacity of Two Strains of Rhodonia placenta: From Phenotype to Genotype.</title>
        <authorList>
            <person name="Kolle M."/>
            <person name="Horta M.A.C."/>
            <person name="Nowrousian M."/>
            <person name="Ohm R.A."/>
            <person name="Benz J.P."/>
            <person name="Pilgard A."/>
        </authorList>
    </citation>
    <scope>NUCLEOTIDE SEQUENCE</scope>
    <source>
        <strain evidence="17">FPRL280</strain>
    </source>
</reference>